<dbReference type="EC" id="3.1.26.8" evidence="11 12"/>
<comment type="catalytic activity">
    <reaction evidence="11">
        <text>Endonucleolytic cleavage of RNA, removing 21 and 42 nucleotides, respectively, from the 5'- and 3'-termini of a 5S-rRNA precursor.</text>
        <dbReference type="EC" id="3.1.26.8"/>
    </reaction>
</comment>
<evidence type="ECO:0000256" key="1">
    <source>
        <dbReference type="ARBA" id="ARBA00022490"/>
    </source>
</evidence>
<dbReference type="CDD" id="cd01027">
    <property type="entry name" value="TOPRIM_RNase_M5_like"/>
    <property type="match status" value="1"/>
</dbReference>
<dbReference type="GO" id="GO:0005737">
    <property type="term" value="C:cytoplasm"/>
    <property type="evidence" value="ECO:0007669"/>
    <property type="project" value="UniProtKB-SubCell"/>
</dbReference>
<dbReference type="Proteomes" id="UP000243884">
    <property type="component" value="Unassembled WGS sequence"/>
</dbReference>
<evidence type="ECO:0000259" key="13">
    <source>
        <dbReference type="PROSITE" id="PS50880"/>
    </source>
</evidence>
<gene>
    <name evidence="11" type="primary">rnmV</name>
    <name evidence="14" type="ORF">SAMN04487984_0298</name>
</gene>
<evidence type="ECO:0000256" key="9">
    <source>
        <dbReference type="ARBA" id="ARBA00022842"/>
    </source>
</evidence>
<keyword evidence="6 11" id="KW-0699">rRNA-binding</keyword>
<evidence type="ECO:0000256" key="8">
    <source>
        <dbReference type="ARBA" id="ARBA00022801"/>
    </source>
</evidence>
<proteinExistence type="inferred from homology"/>
<dbReference type="STRING" id="371602.SAMN04487984_0298"/>
<dbReference type="HAMAP" id="MF_01469">
    <property type="entry name" value="RNase_M5"/>
    <property type="match status" value="1"/>
</dbReference>
<name>A0A1W1Y3X4_9LACT</name>
<evidence type="ECO:0000256" key="11">
    <source>
        <dbReference type="HAMAP-Rule" id="MF_01469"/>
    </source>
</evidence>
<evidence type="ECO:0000313" key="15">
    <source>
        <dbReference type="Proteomes" id="UP000243884"/>
    </source>
</evidence>
<accession>A0A1W1Y3X4</accession>
<evidence type="ECO:0000256" key="2">
    <source>
        <dbReference type="ARBA" id="ARBA00022517"/>
    </source>
</evidence>
<keyword evidence="5" id="KW-0479">Metal-binding</keyword>
<reference evidence="14" key="1">
    <citation type="submission" date="2017-04" db="EMBL/GenBank/DDBJ databases">
        <authorList>
            <person name="Afonso C.L."/>
            <person name="Miller P.J."/>
            <person name="Scott M.A."/>
            <person name="Spackman E."/>
            <person name="Goraichik I."/>
            <person name="Dimitrov K.M."/>
            <person name="Suarez D.L."/>
            <person name="Swayne D.E."/>
        </authorList>
    </citation>
    <scope>NUCLEOTIDE SEQUENCE [LARGE SCALE GENOMIC DNA]</scope>
    <source>
        <strain evidence="14">DSM 21500</strain>
    </source>
</reference>
<evidence type="ECO:0000256" key="12">
    <source>
        <dbReference type="NCBIfam" id="TIGR00334"/>
    </source>
</evidence>
<dbReference type="PANTHER" id="PTHR39156:SF2">
    <property type="entry name" value="DNA PRIMASE (BACTERIAL TYPE) AND SMALL PRIMASE-LIKE PROTEINS"/>
    <property type="match status" value="1"/>
</dbReference>
<comment type="function">
    <text evidence="11">Required for correct processing of both the 5' and 3' ends of 5S rRNA precursor. Cleaves both sides of a double-stranded region yielding mature 5S rRNA in one step.</text>
</comment>
<dbReference type="FunFam" id="3.40.1360.10:FF:000006">
    <property type="entry name" value="Ribonuclease M5"/>
    <property type="match status" value="1"/>
</dbReference>
<protein>
    <recommendedName>
        <fullName evidence="11 12">Ribonuclease M5</fullName>
        <ecNumber evidence="11 12">3.1.26.8</ecNumber>
    </recommendedName>
    <alternativeName>
        <fullName evidence="11">RNase M5</fullName>
    </alternativeName>
    <alternativeName>
        <fullName evidence="11">Ribosomal RNA terminal maturase M5</fullName>
    </alternativeName>
</protein>
<keyword evidence="2 11" id="KW-0690">Ribosome biogenesis</keyword>
<dbReference type="Pfam" id="PF01751">
    <property type="entry name" value="Toprim"/>
    <property type="match status" value="1"/>
</dbReference>
<organism evidence="14 15">
    <name type="scientific">Aerococcus suis</name>
    <dbReference type="NCBI Taxonomy" id="371602"/>
    <lineage>
        <taxon>Bacteria</taxon>
        <taxon>Bacillati</taxon>
        <taxon>Bacillota</taxon>
        <taxon>Bacilli</taxon>
        <taxon>Lactobacillales</taxon>
        <taxon>Aerococcaceae</taxon>
        <taxon>Aerococcus</taxon>
    </lineage>
</organism>
<dbReference type="SMART" id="SM00493">
    <property type="entry name" value="TOPRIM"/>
    <property type="match status" value="1"/>
</dbReference>
<dbReference type="Pfam" id="PF13331">
    <property type="entry name" value="DUF4093"/>
    <property type="match status" value="1"/>
</dbReference>
<evidence type="ECO:0000256" key="3">
    <source>
        <dbReference type="ARBA" id="ARBA00022552"/>
    </source>
</evidence>
<dbReference type="GO" id="GO:0019843">
    <property type="term" value="F:rRNA binding"/>
    <property type="evidence" value="ECO:0007669"/>
    <property type="project" value="UniProtKB-KW"/>
</dbReference>
<dbReference type="GO" id="GO:0046872">
    <property type="term" value="F:metal ion binding"/>
    <property type="evidence" value="ECO:0007669"/>
    <property type="project" value="UniProtKB-KW"/>
</dbReference>
<comment type="similarity">
    <text evidence="11">Belongs to the ribonuclease M5 family.</text>
</comment>
<dbReference type="SUPFAM" id="SSF110455">
    <property type="entry name" value="Toprim domain"/>
    <property type="match status" value="1"/>
</dbReference>
<dbReference type="PROSITE" id="PS50880">
    <property type="entry name" value="TOPRIM"/>
    <property type="match status" value="1"/>
</dbReference>
<keyword evidence="8 11" id="KW-0378">Hydrolase</keyword>
<keyword evidence="1 11" id="KW-0963">Cytoplasm</keyword>
<keyword evidence="7 11" id="KW-0255">Endonuclease</keyword>
<dbReference type="EMBL" id="FWXK01000001">
    <property type="protein sequence ID" value="SMC30849.1"/>
    <property type="molecule type" value="Genomic_DNA"/>
</dbReference>
<sequence>MEKAKIQEVIVVEGRSDTQNLQQYFDVYTIETNGSALDKRTLAEIIKADEERGVIVFTDPDISGTKIRQEITRVLPNVKHAFLNRDEAKPMHKGSLGVEHADFSALRRALEDVYSTTDKAQQEKIPMSALLHLGLVGAGEAKKRRDYLARELHLGHVNGKQLAKRLQLFGISLSEVAACLEAREEE</sequence>
<dbReference type="OrthoDB" id="9791329at2"/>
<comment type="subcellular location">
    <subcellularLocation>
        <location evidence="11">Cytoplasm</location>
    </subcellularLocation>
</comment>
<evidence type="ECO:0000256" key="4">
    <source>
        <dbReference type="ARBA" id="ARBA00022722"/>
    </source>
</evidence>
<evidence type="ECO:0000256" key="10">
    <source>
        <dbReference type="ARBA" id="ARBA00022884"/>
    </source>
</evidence>
<keyword evidence="9" id="KW-0460">Magnesium</keyword>
<keyword evidence="15" id="KW-1185">Reference proteome</keyword>
<dbReference type="InterPro" id="IPR006171">
    <property type="entry name" value="TOPRIM_dom"/>
</dbReference>
<dbReference type="PANTHER" id="PTHR39156">
    <property type="entry name" value="RIBONUCLEASE M5"/>
    <property type="match status" value="1"/>
</dbReference>
<feature type="domain" description="Toprim" evidence="13">
    <location>
        <begin position="7"/>
        <end position="90"/>
    </location>
</feature>
<keyword evidence="4 11" id="KW-0540">Nuclease</keyword>
<evidence type="ECO:0000313" key="14">
    <source>
        <dbReference type="EMBL" id="SMC30849.1"/>
    </source>
</evidence>
<dbReference type="GO" id="GO:0006364">
    <property type="term" value="P:rRNA processing"/>
    <property type="evidence" value="ECO:0007669"/>
    <property type="project" value="UniProtKB-UniRule"/>
</dbReference>
<dbReference type="InterPro" id="IPR004466">
    <property type="entry name" value="RNase_M5"/>
</dbReference>
<dbReference type="GO" id="GO:0043822">
    <property type="term" value="F:ribonuclease M5 activity"/>
    <property type="evidence" value="ECO:0007669"/>
    <property type="project" value="UniProtKB-UniRule"/>
</dbReference>
<dbReference type="InterPro" id="IPR025156">
    <property type="entry name" value="RNase_M5_C"/>
</dbReference>
<evidence type="ECO:0000256" key="7">
    <source>
        <dbReference type="ARBA" id="ARBA00022759"/>
    </source>
</evidence>
<dbReference type="Gene3D" id="3.40.1360.10">
    <property type="match status" value="1"/>
</dbReference>
<dbReference type="NCBIfam" id="TIGR00334">
    <property type="entry name" value="5S_RNA_mat_M5"/>
    <property type="match status" value="1"/>
</dbReference>
<dbReference type="AlphaFoldDB" id="A0A1W1Y3X4"/>
<dbReference type="InterPro" id="IPR034141">
    <property type="entry name" value="TOPRIM_RNase_M5-like"/>
</dbReference>
<evidence type="ECO:0000256" key="5">
    <source>
        <dbReference type="ARBA" id="ARBA00022723"/>
    </source>
</evidence>
<evidence type="ECO:0000256" key="6">
    <source>
        <dbReference type="ARBA" id="ARBA00022730"/>
    </source>
</evidence>
<keyword evidence="10 11" id="KW-0694">RNA-binding</keyword>
<dbReference type="RefSeq" id="WP_084097899.1">
    <property type="nucleotide sequence ID" value="NZ_FWXK01000001.1"/>
</dbReference>
<keyword evidence="3 11" id="KW-0698">rRNA processing</keyword>